<dbReference type="Pfam" id="PF00732">
    <property type="entry name" value="GMC_oxred_N"/>
    <property type="match status" value="1"/>
</dbReference>
<feature type="active site" description="Proton acceptor" evidence="2">
    <location>
        <position position="599"/>
    </location>
</feature>
<dbReference type="SUPFAM" id="SSF51905">
    <property type="entry name" value="FAD/NAD(P)-binding domain"/>
    <property type="match status" value="1"/>
</dbReference>
<dbReference type="PROSITE" id="PS00623">
    <property type="entry name" value="GMC_OXRED_1"/>
    <property type="match status" value="1"/>
</dbReference>
<comment type="similarity">
    <text evidence="1 4">Belongs to the GMC oxidoreductase family.</text>
</comment>
<organism evidence="7 8">
    <name type="scientific">Acanthoscelides obtectus</name>
    <name type="common">Bean weevil</name>
    <name type="synonym">Bruchus obtectus</name>
    <dbReference type="NCBI Taxonomy" id="200917"/>
    <lineage>
        <taxon>Eukaryota</taxon>
        <taxon>Metazoa</taxon>
        <taxon>Ecdysozoa</taxon>
        <taxon>Arthropoda</taxon>
        <taxon>Hexapoda</taxon>
        <taxon>Insecta</taxon>
        <taxon>Pterygota</taxon>
        <taxon>Neoptera</taxon>
        <taxon>Endopterygota</taxon>
        <taxon>Coleoptera</taxon>
        <taxon>Polyphaga</taxon>
        <taxon>Cucujiformia</taxon>
        <taxon>Chrysomeloidea</taxon>
        <taxon>Chrysomelidae</taxon>
        <taxon>Bruchinae</taxon>
        <taxon>Bruchini</taxon>
        <taxon>Acanthoscelides</taxon>
    </lineage>
</organism>
<dbReference type="InterPro" id="IPR007867">
    <property type="entry name" value="GMC_OxRtase_C"/>
</dbReference>
<sequence length="628" mass="70143">MFFLQDKCNMILGAHVITMVTVIVVCEGQVQDWLKELRNFFRATDGVIRDTEVFQKEYDFIVIGAGSGGCVVANRLSENPKWSVLLLEAGEEENFFSDVPLIAALQSVTAYNWNYHAQRIKTACLGLNYGRCSITRGKALGGTSVLNFMIYTRGNRKDYDSWAAMGNEGWSYDEVLPYFIKSENCTRCRQIDKEYHGNNSYLNIEHPGYESPFVKLFIEAGNDLGYRNSDPNGKNGLGFSKVQATMKNGRRCSAAKAFLVPVHDRPNLHISKNSRATRILIDPSSKQAYGVEFWKNKRRYKIIAKKEVILSTGAINSPQLLMLSGVGPRKDLERVKIPVIQDLKVGYNFQDHVAMSTLAFLVNRSITVSDLTVQNPVDIYNYMVRGTGPYTLPGGAEALAFVKTRLSSNTTDDYPDMELVLGAGALNGDVFGSFRKLLEIPDTFFNAVYGPIVGKPAFGIALVLMRPKSRGRITLKDSNPFHWPLIYPNYYEREEDVATMVEGIKMAISIAHSKHFRQYGAHLNPHQFPQCTNLPFGSDAYWTCAIRHVSTSLGHHVGTCKMGPKGDPEAVVDPRLKVHGIEGLRVVDGSIMPNIVAGHTNAPIFMIGERASDFIKEDWEYHGEGYEG</sequence>
<keyword evidence="8" id="KW-1185">Reference proteome</keyword>
<dbReference type="PANTHER" id="PTHR11552:SF216">
    <property type="entry name" value="GLUCOSE-METHANOL-CHOLINE OXIDOREDUCTASE N-TERMINAL DOMAIN-CONTAINING PROTEIN"/>
    <property type="match status" value="1"/>
</dbReference>
<evidence type="ECO:0000259" key="5">
    <source>
        <dbReference type="PROSITE" id="PS00623"/>
    </source>
</evidence>
<dbReference type="InterPro" id="IPR000172">
    <property type="entry name" value="GMC_OxRdtase_N"/>
</dbReference>
<dbReference type="Gene3D" id="3.50.50.60">
    <property type="entry name" value="FAD/NAD(P)-binding domain"/>
    <property type="match status" value="1"/>
</dbReference>
<dbReference type="Pfam" id="PF05199">
    <property type="entry name" value="GMC_oxred_C"/>
    <property type="match status" value="1"/>
</dbReference>
<dbReference type="InterPro" id="IPR012132">
    <property type="entry name" value="GMC_OxRdtase"/>
</dbReference>
<dbReference type="OrthoDB" id="269227at2759"/>
<dbReference type="PANTHER" id="PTHR11552">
    <property type="entry name" value="GLUCOSE-METHANOL-CHOLINE GMC OXIDOREDUCTASE"/>
    <property type="match status" value="1"/>
</dbReference>
<feature type="binding site" evidence="3">
    <location>
        <position position="589"/>
    </location>
    <ligand>
        <name>FAD</name>
        <dbReference type="ChEBI" id="CHEBI:57692"/>
    </ligand>
</feature>
<feature type="binding site" evidence="3">
    <location>
        <position position="143"/>
    </location>
    <ligand>
        <name>FAD</name>
        <dbReference type="ChEBI" id="CHEBI:57692"/>
    </ligand>
</feature>
<dbReference type="Proteomes" id="UP001152888">
    <property type="component" value="Unassembled WGS sequence"/>
</dbReference>
<comment type="cofactor">
    <cofactor evidence="3">
        <name>FAD</name>
        <dbReference type="ChEBI" id="CHEBI:57692"/>
    </cofactor>
</comment>
<comment type="caution">
    <text evidence="7">The sequence shown here is derived from an EMBL/GenBank/DDBJ whole genome shotgun (WGS) entry which is preliminary data.</text>
</comment>
<dbReference type="InterPro" id="IPR036188">
    <property type="entry name" value="FAD/NAD-bd_sf"/>
</dbReference>
<protein>
    <recommendedName>
        <fullName evidence="5 6">Glucose-methanol-choline oxidoreductase N-terminal domain-containing protein</fullName>
    </recommendedName>
</protein>
<evidence type="ECO:0000259" key="6">
    <source>
        <dbReference type="PROSITE" id="PS00624"/>
    </source>
</evidence>
<feature type="domain" description="Glucose-methanol-choline oxidoreductase N-terminal" evidence="5">
    <location>
        <begin position="137"/>
        <end position="160"/>
    </location>
</feature>
<evidence type="ECO:0000313" key="7">
    <source>
        <dbReference type="EMBL" id="CAH1971016.1"/>
    </source>
</evidence>
<dbReference type="PROSITE" id="PS00624">
    <property type="entry name" value="GMC_OXRED_2"/>
    <property type="match status" value="1"/>
</dbReference>
<evidence type="ECO:0000256" key="2">
    <source>
        <dbReference type="PIRSR" id="PIRSR000137-1"/>
    </source>
</evidence>
<evidence type="ECO:0000256" key="3">
    <source>
        <dbReference type="PIRSR" id="PIRSR000137-2"/>
    </source>
</evidence>
<gene>
    <name evidence="7" type="ORF">ACAOBT_LOCUS9232</name>
</gene>
<dbReference type="PIRSF" id="PIRSF000137">
    <property type="entry name" value="Alcohol_oxidase"/>
    <property type="match status" value="1"/>
</dbReference>
<keyword evidence="3 4" id="KW-0274">FAD</keyword>
<dbReference type="GO" id="GO:0016614">
    <property type="term" value="F:oxidoreductase activity, acting on CH-OH group of donors"/>
    <property type="evidence" value="ECO:0007669"/>
    <property type="project" value="InterPro"/>
</dbReference>
<feature type="domain" description="Glucose-methanol-choline oxidoreductase N-terminal" evidence="6">
    <location>
        <begin position="313"/>
        <end position="327"/>
    </location>
</feature>
<proteinExistence type="inferred from homology"/>
<evidence type="ECO:0000256" key="1">
    <source>
        <dbReference type="ARBA" id="ARBA00010790"/>
    </source>
</evidence>
<evidence type="ECO:0000256" key="4">
    <source>
        <dbReference type="RuleBase" id="RU003968"/>
    </source>
</evidence>
<dbReference type="AlphaFoldDB" id="A0A9P0P7Z3"/>
<keyword evidence="4" id="KW-0285">Flavoprotein</keyword>
<accession>A0A9P0P7Z3</accession>
<reference evidence="7" key="1">
    <citation type="submission" date="2022-03" db="EMBL/GenBank/DDBJ databases">
        <authorList>
            <person name="Sayadi A."/>
        </authorList>
    </citation>
    <scope>NUCLEOTIDE SEQUENCE</scope>
</reference>
<dbReference type="SUPFAM" id="SSF54373">
    <property type="entry name" value="FAD-linked reductases, C-terminal domain"/>
    <property type="match status" value="1"/>
</dbReference>
<name>A0A9P0P7Z3_ACAOB</name>
<dbReference type="GO" id="GO:0050660">
    <property type="term" value="F:flavin adenine dinucleotide binding"/>
    <property type="evidence" value="ECO:0007669"/>
    <property type="project" value="InterPro"/>
</dbReference>
<feature type="active site" description="Proton donor" evidence="2">
    <location>
        <position position="555"/>
    </location>
</feature>
<evidence type="ECO:0000313" key="8">
    <source>
        <dbReference type="Proteomes" id="UP001152888"/>
    </source>
</evidence>
<dbReference type="Gene3D" id="3.30.560.10">
    <property type="entry name" value="Glucose Oxidase, domain 3"/>
    <property type="match status" value="1"/>
</dbReference>
<dbReference type="EMBL" id="CAKOFQ010006781">
    <property type="protein sequence ID" value="CAH1971016.1"/>
    <property type="molecule type" value="Genomic_DNA"/>
</dbReference>